<gene>
    <name evidence="4" type="ORF">H9K75_13260</name>
</gene>
<keyword evidence="1" id="KW-0479">Metal-binding</keyword>
<dbReference type="Pfam" id="PF05567">
    <property type="entry name" value="T4P_PilY1"/>
    <property type="match status" value="1"/>
</dbReference>
<dbReference type="AlphaFoldDB" id="A0A7H0GGA7"/>
<dbReference type="Proteomes" id="UP000516028">
    <property type="component" value="Chromosome"/>
</dbReference>
<feature type="domain" description="PilY1 beta-propeller" evidence="3">
    <location>
        <begin position="311"/>
        <end position="604"/>
    </location>
</feature>
<reference evidence="4 5" key="1">
    <citation type="submission" date="2020-08" db="EMBL/GenBank/DDBJ databases">
        <title>Genome sequence of Diaphorobacter aerolatus KACC 16536T.</title>
        <authorList>
            <person name="Hyun D.-W."/>
            <person name="Bae J.-W."/>
        </authorList>
    </citation>
    <scope>NUCLEOTIDE SEQUENCE [LARGE SCALE GENOMIC DNA]</scope>
    <source>
        <strain evidence="4 5">KACC 16536</strain>
    </source>
</reference>
<dbReference type="InterPro" id="IPR008707">
    <property type="entry name" value="B-propeller_PilY1"/>
</dbReference>
<evidence type="ECO:0000313" key="4">
    <source>
        <dbReference type="EMBL" id="QNP47323.1"/>
    </source>
</evidence>
<protein>
    <recommendedName>
        <fullName evidence="3">PilY1 beta-propeller domain-containing protein</fullName>
    </recommendedName>
</protein>
<evidence type="ECO:0000313" key="5">
    <source>
        <dbReference type="Proteomes" id="UP000516028"/>
    </source>
</evidence>
<proteinExistence type="predicted"/>
<keyword evidence="2" id="KW-0106">Calcium</keyword>
<dbReference type="GO" id="GO:0046872">
    <property type="term" value="F:metal ion binding"/>
    <property type="evidence" value="ECO:0007669"/>
    <property type="project" value="UniProtKB-KW"/>
</dbReference>
<evidence type="ECO:0000259" key="3">
    <source>
        <dbReference type="Pfam" id="PF05567"/>
    </source>
</evidence>
<evidence type="ECO:0000256" key="1">
    <source>
        <dbReference type="ARBA" id="ARBA00022723"/>
    </source>
</evidence>
<dbReference type="EMBL" id="CP060783">
    <property type="protein sequence ID" value="QNP47323.1"/>
    <property type="molecule type" value="Genomic_DNA"/>
</dbReference>
<dbReference type="KEGG" id="daer:H9K75_13260"/>
<sequence>MSGTPALSPLPDGTVFDLTSNPQLAIYRDSGNALSPSSLALRYWATDLQPALENRVPAVYPQPLDEVHSAPSRSITLKPYWNPRNSPATWQHMVNFTVDFGGASAAPDTYADYDQLLVGTLAWPDPFASIDAMRQDLRHAALNSRGQHFQIGPSVDQLKQAMSGVIARIVPSDGQVISGYASNGGNATYVAAYEASGWSGQIHASLLEPGPEKGVPNPEWGLPPRHSTAASLDSLASVDQRVILTHNGATDQGGGIPLRWQSLSLAQQAQLQSHGSSASYAQNLVQFLRGDRSLESNDPSTGFRMRRSRQGDIVHSRIWHVGKPMSGHADKGYRDFSIQHASRPPVLYVGGNDGMLHGFSARTGDELVAYVPLGAHPHLHLLAAQDYRHRYYVDGSPFTGDALIGTQWKTFLVGAMGAGGPGYFVLDATSPERFSESAASELVVMDRTDGSDPDVGHIFAAPTLDEANARRALQITRLNNGRWAVVLGNGYGSANGRPVLLIQYLDGARELIKIAATAPSPTTAGKTPMVANGLSAPQFLDVNSDGIPDAVYAGDLQGRLWKFDIAAASDQRWAVALGGAPLFTAVRNGKSQPITVAPVLRVHPEVGV</sequence>
<keyword evidence="5" id="KW-1185">Reference proteome</keyword>
<organism evidence="4 5">
    <name type="scientific">Diaphorobacter aerolatus</name>
    <dbReference type="NCBI Taxonomy" id="1288495"/>
    <lineage>
        <taxon>Bacteria</taxon>
        <taxon>Pseudomonadati</taxon>
        <taxon>Pseudomonadota</taxon>
        <taxon>Betaproteobacteria</taxon>
        <taxon>Burkholderiales</taxon>
        <taxon>Comamonadaceae</taxon>
        <taxon>Diaphorobacter</taxon>
    </lineage>
</organism>
<name>A0A7H0GGA7_9BURK</name>
<accession>A0A7H0GGA7</accession>
<evidence type="ECO:0000256" key="2">
    <source>
        <dbReference type="ARBA" id="ARBA00022837"/>
    </source>
</evidence>